<accession>A0A7J3Z6B6</accession>
<dbReference type="EMBL" id="DRYQ01000035">
    <property type="protein sequence ID" value="HHQ50248.1"/>
    <property type="molecule type" value="Genomic_DNA"/>
</dbReference>
<feature type="transmembrane region" description="Helical" evidence="1">
    <location>
        <begin position="27"/>
        <end position="46"/>
    </location>
</feature>
<name>A0A7J3Z6B6_9CREN</name>
<keyword evidence="1" id="KW-1133">Transmembrane helix</keyword>
<reference evidence="2" key="1">
    <citation type="journal article" date="2020" name="mSystems">
        <title>Genome- and Community-Level Interaction Insights into Carbon Utilization and Element Cycling Functions of Hydrothermarchaeota in Hydrothermal Sediment.</title>
        <authorList>
            <person name="Zhou Z."/>
            <person name="Liu Y."/>
            <person name="Xu W."/>
            <person name="Pan J."/>
            <person name="Luo Z.H."/>
            <person name="Li M."/>
        </authorList>
    </citation>
    <scope>NUCLEOTIDE SEQUENCE [LARGE SCALE GENOMIC DNA]</scope>
    <source>
        <strain evidence="2">SpSt-1105</strain>
    </source>
</reference>
<evidence type="ECO:0000256" key="1">
    <source>
        <dbReference type="SAM" id="Phobius"/>
    </source>
</evidence>
<gene>
    <name evidence="2" type="ORF">ENM66_02730</name>
</gene>
<proteinExistence type="predicted"/>
<comment type="caution">
    <text evidence="2">The sequence shown here is derived from an EMBL/GenBank/DDBJ whole genome shotgun (WGS) entry which is preliminary data.</text>
</comment>
<sequence>MPFTPLHLDPVLVLGLLLKRQLHLPTLLLASIAVDFEPLLVLILRLDYPLHGYLHTFLFAIPCGVAIGYAMMRMEKLFNFLYKALLLEEAKPMGRKSFLLAGLIGVSSHVLLDSPLYRDIRPFYPLEANPLYSPSLTLPIYLFCTCTLLVGFIIYISLLIVATVRR</sequence>
<keyword evidence="1" id="KW-0812">Transmembrane</keyword>
<protein>
    <submittedName>
        <fullName evidence="2">DUF4184 family protein</fullName>
    </submittedName>
</protein>
<dbReference type="Pfam" id="PF04307">
    <property type="entry name" value="YdjM"/>
    <property type="match status" value="1"/>
</dbReference>
<dbReference type="InterPro" id="IPR007404">
    <property type="entry name" value="YdjM-like"/>
</dbReference>
<keyword evidence="1" id="KW-0472">Membrane</keyword>
<feature type="transmembrane region" description="Helical" evidence="1">
    <location>
        <begin position="140"/>
        <end position="164"/>
    </location>
</feature>
<feature type="transmembrane region" description="Helical" evidence="1">
    <location>
        <begin position="52"/>
        <end position="72"/>
    </location>
</feature>
<dbReference type="AlphaFoldDB" id="A0A7J3Z6B6"/>
<organism evidence="2">
    <name type="scientific">Ignisphaera aggregans</name>
    <dbReference type="NCBI Taxonomy" id="334771"/>
    <lineage>
        <taxon>Archaea</taxon>
        <taxon>Thermoproteota</taxon>
        <taxon>Thermoprotei</taxon>
        <taxon>Desulfurococcales</taxon>
        <taxon>Desulfurococcaceae</taxon>
        <taxon>Ignisphaera</taxon>
    </lineage>
</organism>
<evidence type="ECO:0000313" key="2">
    <source>
        <dbReference type="EMBL" id="HHQ50248.1"/>
    </source>
</evidence>